<reference evidence="1" key="2">
    <citation type="journal article" date="2015" name="Fish Shellfish Immunol.">
        <title>Early steps in the European eel (Anguilla anguilla)-Vibrio vulnificus interaction in the gills: Role of the RtxA13 toxin.</title>
        <authorList>
            <person name="Callol A."/>
            <person name="Pajuelo D."/>
            <person name="Ebbesson L."/>
            <person name="Teles M."/>
            <person name="MacKenzie S."/>
            <person name="Amaro C."/>
        </authorList>
    </citation>
    <scope>NUCLEOTIDE SEQUENCE</scope>
</reference>
<organism evidence="1">
    <name type="scientific">Anguilla anguilla</name>
    <name type="common">European freshwater eel</name>
    <name type="synonym">Muraena anguilla</name>
    <dbReference type="NCBI Taxonomy" id="7936"/>
    <lineage>
        <taxon>Eukaryota</taxon>
        <taxon>Metazoa</taxon>
        <taxon>Chordata</taxon>
        <taxon>Craniata</taxon>
        <taxon>Vertebrata</taxon>
        <taxon>Euteleostomi</taxon>
        <taxon>Actinopterygii</taxon>
        <taxon>Neopterygii</taxon>
        <taxon>Teleostei</taxon>
        <taxon>Anguilliformes</taxon>
        <taxon>Anguillidae</taxon>
        <taxon>Anguilla</taxon>
    </lineage>
</organism>
<proteinExistence type="predicted"/>
<accession>A0A0E9SPK8</accession>
<dbReference type="EMBL" id="GBXM01065303">
    <property type="protein sequence ID" value="JAH43274.1"/>
    <property type="molecule type" value="Transcribed_RNA"/>
</dbReference>
<protein>
    <submittedName>
        <fullName evidence="1">Uncharacterized protein</fullName>
    </submittedName>
</protein>
<name>A0A0E9SPK8_ANGAN</name>
<sequence length="17" mass="1856">MWASKLTLDKYAASLAS</sequence>
<reference evidence="1" key="1">
    <citation type="submission" date="2014-11" db="EMBL/GenBank/DDBJ databases">
        <authorList>
            <person name="Amaro Gonzalez C."/>
        </authorList>
    </citation>
    <scope>NUCLEOTIDE SEQUENCE</scope>
</reference>
<dbReference type="AlphaFoldDB" id="A0A0E9SPK8"/>
<evidence type="ECO:0000313" key="1">
    <source>
        <dbReference type="EMBL" id="JAH43274.1"/>
    </source>
</evidence>